<feature type="region of interest" description="Disordered" evidence="1">
    <location>
        <begin position="260"/>
        <end position="279"/>
    </location>
</feature>
<evidence type="ECO:0008006" key="4">
    <source>
        <dbReference type="Google" id="ProtNLM"/>
    </source>
</evidence>
<keyword evidence="2" id="KW-0472">Membrane</keyword>
<organism evidence="3">
    <name type="scientific">viral metagenome</name>
    <dbReference type="NCBI Taxonomy" id="1070528"/>
    <lineage>
        <taxon>unclassified sequences</taxon>
        <taxon>metagenomes</taxon>
        <taxon>organismal metagenomes</taxon>
    </lineage>
</organism>
<dbReference type="EMBL" id="MN740375">
    <property type="protein sequence ID" value="QHU03362.1"/>
    <property type="molecule type" value="Genomic_DNA"/>
</dbReference>
<accession>A0A6C0JCK5</accession>
<keyword evidence="2" id="KW-1133">Transmembrane helix</keyword>
<feature type="compositionally biased region" description="Polar residues" evidence="1">
    <location>
        <begin position="56"/>
        <end position="93"/>
    </location>
</feature>
<keyword evidence="2" id="KW-0812">Transmembrane</keyword>
<feature type="transmembrane region" description="Helical" evidence="2">
    <location>
        <begin position="6"/>
        <end position="25"/>
    </location>
</feature>
<reference evidence="3" key="1">
    <citation type="journal article" date="2020" name="Nature">
        <title>Giant virus diversity and host interactions through global metagenomics.</title>
        <authorList>
            <person name="Schulz F."/>
            <person name="Roux S."/>
            <person name="Paez-Espino D."/>
            <person name="Jungbluth S."/>
            <person name="Walsh D.A."/>
            <person name="Denef V.J."/>
            <person name="McMahon K.D."/>
            <person name="Konstantinidis K.T."/>
            <person name="Eloe-Fadrosh E.A."/>
            <person name="Kyrpides N.C."/>
            <person name="Woyke T."/>
        </authorList>
    </citation>
    <scope>NUCLEOTIDE SEQUENCE</scope>
    <source>
        <strain evidence="3">GVMAG-M-3300026093-6</strain>
    </source>
</reference>
<sequence length="346" mass="40141">MNLKEYLILITLVVLICGILCFLIYKNLNEKIVFLLNEVNELKNGAKNRTTEEFRSQQNNKSQNIDSCPIPSRTNVYYSSSTNIQSDNNRTNQNIEENKEIELEDKESNNSSIERVEDEVERLENELENIENMIESSDEEQEYEDEEYDEQDEEICVGELIEEDENNESDSNLEEKIEFEPKLVESTNESLDNNLVNLVNQFENKEHINIDESRKNNSSEFDELANIESDRNSELNDLIKKEMDINGNIIDNIEKNETKSLNSVKERETNDSNSIREDFSNDSKSINNLSQFEDCKLIAKNKKLLQKDLKDICKHLNIPQKGNKLHLVEKIFEAGGKELINSKINA</sequence>
<evidence type="ECO:0000256" key="2">
    <source>
        <dbReference type="SAM" id="Phobius"/>
    </source>
</evidence>
<dbReference type="AlphaFoldDB" id="A0A6C0JCK5"/>
<name>A0A6C0JCK5_9ZZZZ</name>
<evidence type="ECO:0000313" key="3">
    <source>
        <dbReference type="EMBL" id="QHU03362.1"/>
    </source>
</evidence>
<evidence type="ECO:0000256" key="1">
    <source>
        <dbReference type="SAM" id="MobiDB-lite"/>
    </source>
</evidence>
<feature type="region of interest" description="Disordered" evidence="1">
    <location>
        <begin position="49"/>
        <end position="117"/>
    </location>
</feature>
<protein>
    <recommendedName>
        <fullName evidence="4">SAP domain-containing protein</fullName>
    </recommendedName>
</protein>
<proteinExistence type="predicted"/>